<dbReference type="Proteomes" id="UP001528850">
    <property type="component" value="Unassembled WGS sequence"/>
</dbReference>
<sequence length="754" mass="83132">MTLRWTHLGAGLGGLGALGVAPYLAGIGMLSALGWPWDDLRPGLAWAFWQVRDLPEYAPYATRIRWGGGLGLALAPLGWATAVAVVWWRRRRHGPSHAPVFARASALAPIWPDASSARLPDDASALIVAPDYPRAADALWPALRTLPTPLLIVDIDGALYAATAGWRATLGPVRCIAPLGEGTPWNPLAAACHAEGLDPDAVRTLVDGWYATGTPLMTSLVGLAFRALLGVVNDTLRHAGDSSRPAPGDLARLAHTPLRRAALDHLATRPGLTANTQADLTAWRRADDDTLDAIERHLRPPLAAFLAPERDTSTRGTAVRLEGTVFLTVPYRRRADVVPLLNALLGHYRHPPTVVVHGLDLLPPLPHVSRLLATAVSMHRLLDMHGKDADRFARRFRFVTWQGPGQRADTDNEIEALGAYLSAHGHHGKRLAADAFRTALQRLRARQHAVVSPALWPPVRCRVATCRPPTPTTPRPHHEGEPMKRPLSIAALLASLATLQTKDAHAWPIVYDAPARAIPSKVVSLGPHRFRLPMNVFDGQDGYNPEGTVILLALRWPTLEALPMGVNYHDINEDFISTIRIAVTYFSRLSDEQARDFLRHNIHPGSGADRFTREDPADNLELRLKGDAHHGLTPYYLDTERLKAYYSKEFGPQSPAVTNADDWGEDWYVRMDDRGIPLTHISCTTRLRPDGVAIIDHRPVDDVPARSRATCTHQFILPQYKALVSVDYLRVMLPDWKRMEDRVIAILRNAEVVE</sequence>
<keyword evidence="1" id="KW-0812">Transmembrane</keyword>
<feature type="transmembrane region" description="Helical" evidence="1">
    <location>
        <begin position="12"/>
        <end position="35"/>
    </location>
</feature>
<evidence type="ECO:0000256" key="1">
    <source>
        <dbReference type="SAM" id="Phobius"/>
    </source>
</evidence>
<dbReference type="InterPro" id="IPR049732">
    <property type="entry name" value="Smlt3025-like"/>
</dbReference>
<accession>A0ABT6BFM0</accession>
<keyword evidence="1" id="KW-1133">Transmembrane helix</keyword>
<name>A0ABT6BFM0_9GAMM</name>
<dbReference type="CDD" id="cd20897">
    <property type="entry name" value="Smlt3025-like"/>
    <property type="match status" value="1"/>
</dbReference>
<protein>
    <submittedName>
        <fullName evidence="2">Uncharacterized protein</fullName>
    </submittedName>
</protein>
<evidence type="ECO:0000313" key="2">
    <source>
        <dbReference type="EMBL" id="MDF4026852.1"/>
    </source>
</evidence>
<dbReference type="EMBL" id="JARJJS010000007">
    <property type="protein sequence ID" value="MDF4026852.1"/>
    <property type="molecule type" value="Genomic_DNA"/>
</dbReference>
<keyword evidence="3" id="KW-1185">Reference proteome</keyword>
<comment type="caution">
    <text evidence="2">The sequence shown here is derived from an EMBL/GenBank/DDBJ whole genome shotgun (WGS) entry which is preliminary data.</text>
</comment>
<gene>
    <name evidence="2" type="ORF">P3W24_17900</name>
</gene>
<evidence type="ECO:0000313" key="3">
    <source>
        <dbReference type="Proteomes" id="UP001528850"/>
    </source>
</evidence>
<organism evidence="2 3">
    <name type="scientific">Luteibacter sahnii</name>
    <dbReference type="NCBI Taxonomy" id="3021977"/>
    <lineage>
        <taxon>Bacteria</taxon>
        <taxon>Pseudomonadati</taxon>
        <taxon>Pseudomonadota</taxon>
        <taxon>Gammaproteobacteria</taxon>
        <taxon>Lysobacterales</taxon>
        <taxon>Rhodanobacteraceae</taxon>
        <taxon>Luteibacter</taxon>
    </lineage>
</organism>
<keyword evidence="1" id="KW-0472">Membrane</keyword>
<reference evidence="2 3" key="1">
    <citation type="journal article" date="2024" name="Curr. Microbiol.">
        <title>Luteibacter sahnii sp. nov., A Novel Yellow-Colored Xanthomonadin Pigment Producing Probiotic Bacterium from Healthy Rice Seed Microbiome.</title>
        <authorList>
            <person name="Jaiswal G."/>
            <person name="Rana R."/>
            <person name="Nayak P.K."/>
            <person name="Chouhan R."/>
            <person name="Gandhi S.G."/>
            <person name="Patel H.K."/>
            <person name="Patil P.B."/>
        </authorList>
    </citation>
    <scope>NUCLEOTIDE SEQUENCE [LARGE SCALE GENOMIC DNA]</scope>
    <source>
        <strain evidence="2 3">PPL201</strain>
    </source>
</reference>
<feature type="transmembrane region" description="Helical" evidence="1">
    <location>
        <begin position="64"/>
        <end position="88"/>
    </location>
</feature>
<proteinExistence type="predicted"/>